<comment type="caution">
    <text evidence="2">The sequence shown here is derived from an EMBL/GenBank/DDBJ whole genome shotgun (WGS) entry which is preliminary data.</text>
</comment>
<keyword evidence="3" id="KW-1185">Reference proteome</keyword>
<accession>A0A7W6C4K2</accession>
<reference evidence="2 3" key="1">
    <citation type="submission" date="2020-08" db="EMBL/GenBank/DDBJ databases">
        <title>Genomic Encyclopedia of Type Strains, Phase IV (KMG-IV): sequencing the most valuable type-strain genomes for metagenomic binning, comparative biology and taxonomic classification.</title>
        <authorList>
            <person name="Goeker M."/>
        </authorList>
    </citation>
    <scope>NUCLEOTIDE SEQUENCE [LARGE SCALE GENOMIC DNA]</scope>
    <source>
        <strain evidence="2 3">DSM 25024</strain>
    </source>
</reference>
<name>A0A7W6C4K2_9HYPH</name>
<feature type="region of interest" description="Disordered" evidence="1">
    <location>
        <begin position="290"/>
        <end position="312"/>
    </location>
</feature>
<evidence type="ECO:0000313" key="2">
    <source>
        <dbReference type="EMBL" id="MBB3938322.1"/>
    </source>
</evidence>
<dbReference type="Proteomes" id="UP000531216">
    <property type="component" value="Unassembled WGS sequence"/>
</dbReference>
<sequence>MSDKQQWFDLAQQAEELRGDDRAHGTKLETLTRIATELGTTRAVLQNAITSLAIADREAARDPDLADTLRRSAIDVVKAFGRWTRRDPVEAATALKKVSDGSLTVRGYVTAELASRAPSVSANWFEAVLGQIQRIGQTQMATRPNSVLEAGLQRRGLPSMSFAYLRVVRKLDAYDRMCGITARVVIDRQKLLDDVSYGSRSGLSREMGELEKLLIRDEEGEYVDVDVDVFGIIEIPPSPVIERSRLQARSRFLKAVAAAGLYPAVLILMPDVASRAEMLRSLPELPYRRMGIKGPATEPKRRGQPKQIPSAFYPGETLGTVVISCPETAVEDLCKDPDEVRHWLSKC</sequence>
<evidence type="ECO:0000313" key="3">
    <source>
        <dbReference type="Proteomes" id="UP000531216"/>
    </source>
</evidence>
<evidence type="ECO:0000256" key="1">
    <source>
        <dbReference type="SAM" id="MobiDB-lite"/>
    </source>
</evidence>
<dbReference type="RefSeq" id="WP_090966943.1">
    <property type="nucleotide sequence ID" value="NZ_FOOA01000045.1"/>
</dbReference>
<protein>
    <submittedName>
        <fullName evidence="2">Uncharacterized protein</fullName>
    </submittedName>
</protein>
<dbReference type="AlphaFoldDB" id="A0A7W6C4K2"/>
<proteinExistence type="predicted"/>
<gene>
    <name evidence="2" type="ORF">GGR05_004494</name>
</gene>
<organism evidence="2 3">
    <name type="scientific">Aureimonas phyllosphaerae</name>
    <dbReference type="NCBI Taxonomy" id="1166078"/>
    <lineage>
        <taxon>Bacteria</taxon>
        <taxon>Pseudomonadati</taxon>
        <taxon>Pseudomonadota</taxon>
        <taxon>Alphaproteobacteria</taxon>
        <taxon>Hyphomicrobiales</taxon>
        <taxon>Aurantimonadaceae</taxon>
        <taxon>Aureimonas</taxon>
    </lineage>
</organism>
<dbReference type="EMBL" id="JACIDO010000029">
    <property type="protein sequence ID" value="MBB3938322.1"/>
    <property type="molecule type" value="Genomic_DNA"/>
</dbReference>